<proteinExistence type="predicted"/>
<dbReference type="SUPFAM" id="SSF51261">
    <property type="entry name" value="Duplicated hybrid motif"/>
    <property type="match status" value="1"/>
</dbReference>
<dbReference type="EMBL" id="VFPQ01000001">
    <property type="protein sequence ID" value="TQM76233.1"/>
    <property type="molecule type" value="Genomic_DNA"/>
</dbReference>
<comment type="caution">
    <text evidence="3">The sequence shown here is derived from an EMBL/GenBank/DDBJ whole genome shotgun (WGS) entry which is preliminary data.</text>
</comment>
<dbReference type="InterPro" id="IPR016047">
    <property type="entry name" value="M23ase_b-sheet_dom"/>
</dbReference>
<organism evidence="3 4">
    <name type="scientific">Thermopolyspora flexuosa</name>
    <dbReference type="NCBI Taxonomy" id="103836"/>
    <lineage>
        <taxon>Bacteria</taxon>
        <taxon>Bacillati</taxon>
        <taxon>Actinomycetota</taxon>
        <taxon>Actinomycetes</taxon>
        <taxon>Streptosporangiales</taxon>
        <taxon>Streptosporangiaceae</taxon>
        <taxon>Thermopolyspora</taxon>
    </lineage>
</organism>
<protein>
    <submittedName>
        <fullName evidence="3">Murein DD-endopeptidase MepM/ murein hydrolase activator NlpD</fullName>
    </submittedName>
</protein>
<feature type="region of interest" description="Disordered" evidence="1">
    <location>
        <begin position="296"/>
        <end position="332"/>
    </location>
</feature>
<dbReference type="RefSeq" id="WP_229788336.1">
    <property type="nucleotide sequence ID" value="NZ_BMPV01000001.1"/>
</dbReference>
<evidence type="ECO:0000256" key="1">
    <source>
        <dbReference type="SAM" id="MobiDB-lite"/>
    </source>
</evidence>
<feature type="domain" description="M23ase beta-sheet core" evidence="2">
    <location>
        <begin position="147"/>
        <end position="242"/>
    </location>
</feature>
<dbReference type="PROSITE" id="PS51257">
    <property type="entry name" value="PROKAR_LIPOPROTEIN"/>
    <property type="match status" value="1"/>
</dbReference>
<keyword evidence="3" id="KW-0378">Hydrolase</keyword>
<dbReference type="Proteomes" id="UP000319213">
    <property type="component" value="Unassembled WGS sequence"/>
</dbReference>
<sequence length="332" mass="35214">MRSGRVAALGGLVLLAAGCTGPGVPGLGAPSIPPTNPAAAEFDPTPAPAAMPEPDDEAADAANDGEGQSFRTNPSAAPSPSGEPAAIPGRETGAPGATPLPTPGVTGDGPVRIPPPKLSDYTYVFPVQGCKVSYARKLLVLPKTTIWAKRGCRFVAPVDGTVHEVNTVDRWSPATDRGQDREGKFVSIIGVDGVRYLGGHLDSVARGIKPGMKVKAGQVLGRVGNSGNAAGQATNLYFAVSWEAPADYWWVRRGMVKPWNYLDAWYDGNRTYSPRREMLALRKRLGATPPCTVLCASKQQPVRSRPTPQPTTKPKPKRTKKPEEIILTPQQQ</sequence>
<evidence type="ECO:0000313" key="4">
    <source>
        <dbReference type="Proteomes" id="UP000319213"/>
    </source>
</evidence>
<gene>
    <name evidence="3" type="ORF">FHX40_2962</name>
</gene>
<dbReference type="CDD" id="cd12797">
    <property type="entry name" value="M23_peptidase"/>
    <property type="match status" value="1"/>
</dbReference>
<evidence type="ECO:0000259" key="2">
    <source>
        <dbReference type="Pfam" id="PF01551"/>
    </source>
</evidence>
<dbReference type="GO" id="GO:0016787">
    <property type="term" value="F:hydrolase activity"/>
    <property type="evidence" value="ECO:0007669"/>
    <property type="project" value="UniProtKB-KW"/>
</dbReference>
<dbReference type="Pfam" id="PF01551">
    <property type="entry name" value="Peptidase_M23"/>
    <property type="match status" value="1"/>
</dbReference>
<accession>A0A543J088</accession>
<keyword evidence="4" id="KW-1185">Reference proteome</keyword>
<dbReference type="Gene3D" id="2.70.70.10">
    <property type="entry name" value="Glucose Permease (Domain IIA)"/>
    <property type="match status" value="1"/>
</dbReference>
<feature type="region of interest" description="Disordered" evidence="1">
    <location>
        <begin position="24"/>
        <end position="113"/>
    </location>
</feature>
<dbReference type="InterPro" id="IPR011055">
    <property type="entry name" value="Dup_hybrid_motif"/>
</dbReference>
<name>A0A543J088_9ACTN</name>
<feature type="compositionally biased region" description="Low complexity" evidence="1">
    <location>
        <begin position="74"/>
        <end position="105"/>
    </location>
</feature>
<evidence type="ECO:0000313" key="3">
    <source>
        <dbReference type="EMBL" id="TQM76233.1"/>
    </source>
</evidence>
<dbReference type="AlphaFoldDB" id="A0A543J088"/>
<reference evidence="3 4" key="1">
    <citation type="submission" date="2019-06" db="EMBL/GenBank/DDBJ databases">
        <title>Sequencing the genomes of 1000 actinobacteria strains.</title>
        <authorList>
            <person name="Klenk H.-P."/>
        </authorList>
    </citation>
    <scope>NUCLEOTIDE SEQUENCE [LARGE SCALE GENOMIC DNA]</scope>
    <source>
        <strain evidence="3 4">DSM 43186</strain>
    </source>
</reference>